<dbReference type="Gene3D" id="3.90.226.10">
    <property type="entry name" value="2-enoyl-CoA Hydratase, Chain A, domain 1"/>
    <property type="match status" value="1"/>
</dbReference>
<feature type="transmembrane region" description="Helical" evidence="5">
    <location>
        <begin position="295"/>
        <end position="326"/>
    </location>
</feature>
<feature type="domain" description="NfeD integral membrane" evidence="7">
    <location>
        <begin position="245"/>
        <end position="358"/>
    </location>
</feature>
<dbReference type="InterPro" id="IPR056739">
    <property type="entry name" value="NfeD_membrane"/>
</dbReference>
<keyword evidence="9" id="KW-0378">Hydrolase</keyword>
<dbReference type="Proteomes" id="UP000571084">
    <property type="component" value="Unassembled WGS sequence"/>
</dbReference>
<organism evidence="9 10">
    <name type="scientific">Glaciimonas immobilis</name>
    <dbReference type="NCBI Taxonomy" id="728004"/>
    <lineage>
        <taxon>Bacteria</taxon>
        <taxon>Pseudomonadati</taxon>
        <taxon>Pseudomonadota</taxon>
        <taxon>Betaproteobacteria</taxon>
        <taxon>Burkholderiales</taxon>
        <taxon>Oxalobacteraceae</taxon>
        <taxon>Glaciimonas</taxon>
    </lineage>
</organism>
<evidence type="ECO:0000259" key="7">
    <source>
        <dbReference type="Pfam" id="PF24961"/>
    </source>
</evidence>
<sequence>MVIPVTGVIGPATADFVSGNIVRAQKQGAQLIVLQMDTPGGLDMSMRQIIQTILASPIPVATFVAPGGARAASAGTYILYASHIAAMAPGTNLGAASPVQIRISGQGGPPRRPPINNAPHDIDPKIGNTSAPELASDSESTLRRKQIQDAAAYIRGLAQLRGRNAEWAERAVREAVSLSSNEALTQKVIDLTAQDIPDLMRKLDGRQVTTANGMHVLHTGGANILTREPDNRTRFLAVITDPGTALILLLVGVFGLIVEFTQPGLLLPGVVGGICLLLGLSAIQMLPINYAGLGLILLGLGFLVAEVFLPTFGVVGIGGLIAFGFGATMLIDTDLPGYGIPLGLIVGLAAFAAVFIYFVSSAVLTSRKRPIVSGAEQLLGSAGIMLSDMQSDGVINEGWARVHSERWRAQSPLPLLQGQRVRVTARTGLILNVVPINEVEPGG</sequence>
<keyword evidence="10" id="KW-1185">Reference proteome</keyword>
<dbReference type="SUPFAM" id="SSF52096">
    <property type="entry name" value="ClpP/crotonase"/>
    <property type="match status" value="1"/>
</dbReference>
<feature type="domain" description="NfeD-like C-terminal" evidence="6">
    <location>
        <begin position="375"/>
        <end position="435"/>
    </location>
</feature>
<dbReference type="GO" id="GO:0008233">
    <property type="term" value="F:peptidase activity"/>
    <property type="evidence" value="ECO:0007669"/>
    <property type="project" value="UniProtKB-KW"/>
</dbReference>
<comment type="subcellular location">
    <subcellularLocation>
        <location evidence="1">Membrane</location>
        <topology evidence="1">Multi-pass membrane protein</topology>
    </subcellularLocation>
</comment>
<dbReference type="GO" id="GO:0016020">
    <property type="term" value="C:membrane"/>
    <property type="evidence" value="ECO:0007669"/>
    <property type="project" value="UniProtKB-SubCell"/>
</dbReference>
<accession>A0A840RZ79</accession>
<dbReference type="InterPro" id="IPR052165">
    <property type="entry name" value="Membrane_assoc_protease"/>
</dbReference>
<reference evidence="9 10" key="1">
    <citation type="submission" date="2020-08" db="EMBL/GenBank/DDBJ databases">
        <title>Genomic Encyclopedia of Type Strains, Phase IV (KMG-IV): sequencing the most valuable type-strain genomes for metagenomic binning, comparative biology and taxonomic classification.</title>
        <authorList>
            <person name="Goeker M."/>
        </authorList>
    </citation>
    <scope>NUCLEOTIDE SEQUENCE [LARGE SCALE GENOMIC DNA]</scope>
    <source>
        <strain evidence="9 10">DSM 23240</strain>
    </source>
</reference>
<feature type="transmembrane region" description="Helical" evidence="5">
    <location>
        <begin position="235"/>
        <end position="258"/>
    </location>
</feature>
<comment type="caution">
    <text evidence="9">The sequence shown here is derived from an EMBL/GenBank/DDBJ whole genome shotgun (WGS) entry which is preliminary data.</text>
</comment>
<dbReference type="AlphaFoldDB" id="A0A840RZ79"/>
<dbReference type="Pfam" id="PF01957">
    <property type="entry name" value="NfeD"/>
    <property type="match status" value="1"/>
</dbReference>
<gene>
    <name evidence="9" type="ORF">HNR39_003816</name>
</gene>
<dbReference type="SUPFAM" id="SSF141322">
    <property type="entry name" value="NfeD domain-like"/>
    <property type="match status" value="1"/>
</dbReference>
<protein>
    <submittedName>
        <fullName evidence="9">Membrane-bound serine protease (ClpP class)</fullName>
    </submittedName>
</protein>
<proteinExistence type="predicted"/>
<dbReference type="CDD" id="cd07020">
    <property type="entry name" value="Clp_protease_NfeD_1"/>
    <property type="match status" value="1"/>
</dbReference>
<dbReference type="GO" id="GO:0006508">
    <property type="term" value="P:proteolysis"/>
    <property type="evidence" value="ECO:0007669"/>
    <property type="project" value="UniProtKB-KW"/>
</dbReference>
<dbReference type="Pfam" id="PF25145">
    <property type="entry name" value="NfeD1b_N"/>
    <property type="match status" value="1"/>
</dbReference>
<evidence type="ECO:0000256" key="1">
    <source>
        <dbReference type="ARBA" id="ARBA00004141"/>
    </source>
</evidence>
<keyword evidence="9" id="KW-0645">Protease</keyword>
<name>A0A840RZ79_9BURK</name>
<feature type="transmembrane region" description="Helical" evidence="5">
    <location>
        <begin position="338"/>
        <end position="359"/>
    </location>
</feature>
<dbReference type="PANTHER" id="PTHR33507:SF4">
    <property type="entry name" value="NODULATION COMPETITIVENESS PROTEIN NFED"/>
    <property type="match status" value="1"/>
</dbReference>
<keyword evidence="2 5" id="KW-0812">Transmembrane</keyword>
<evidence type="ECO:0000256" key="5">
    <source>
        <dbReference type="SAM" id="Phobius"/>
    </source>
</evidence>
<feature type="transmembrane region" description="Helical" evidence="5">
    <location>
        <begin position="264"/>
        <end position="283"/>
    </location>
</feature>
<dbReference type="InterPro" id="IPR056738">
    <property type="entry name" value="NfeD1b_N"/>
</dbReference>
<dbReference type="FunFam" id="3.90.226.10:FF:000089">
    <property type="entry name" value="Membrane-bound serine protease"/>
    <property type="match status" value="1"/>
</dbReference>
<evidence type="ECO:0000256" key="2">
    <source>
        <dbReference type="ARBA" id="ARBA00022692"/>
    </source>
</evidence>
<dbReference type="EMBL" id="JACHHQ010000009">
    <property type="protein sequence ID" value="MBB5201954.1"/>
    <property type="molecule type" value="Genomic_DNA"/>
</dbReference>
<keyword evidence="4 5" id="KW-0472">Membrane</keyword>
<dbReference type="InterPro" id="IPR029045">
    <property type="entry name" value="ClpP/crotonase-like_dom_sf"/>
</dbReference>
<dbReference type="InterPro" id="IPR012340">
    <property type="entry name" value="NA-bd_OB-fold"/>
</dbReference>
<keyword evidence="3 5" id="KW-1133">Transmembrane helix</keyword>
<dbReference type="InterPro" id="IPR002810">
    <property type="entry name" value="NfeD-like_C"/>
</dbReference>
<feature type="domain" description="NfeD1b N-terminal" evidence="8">
    <location>
        <begin position="2"/>
        <end position="100"/>
    </location>
</feature>
<evidence type="ECO:0000256" key="3">
    <source>
        <dbReference type="ARBA" id="ARBA00022989"/>
    </source>
</evidence>
<dbReference type="Gene3D" id="2.40.50.140">
    <property type="entry name" value="Nucleic acid-binding proteins"/>
    <property type="match status" value="1"/>
</dbReference>
<dbReference type="Pfam" id="PF24961">
    <property type="entry name" value="NfeD_membrane"/>
    <property type="match status" value="1"/>
</dbReference>
<evidence type="ECO:0000259" key="8">
    <source>
        <dbReference type="Pfam" id="PF25145"/>
    </source>
</evidence>
<dbReference type="PANTHER" id="PTHR33507">
    <property type="entry name" value="INNER MEMBRANE PROTEIN YBBJ"/>
    <property type="match status" value="1"/>
</dbReference>
<evidence type="ECO:0000259" key="6">
    <source>
        <dbReference type="Pfam" id="PF01957"/>
    </source>
</evidence>
<evidence type="ECO:0000313" key="9">
    <source>
        <dbReference type="EMBL" id="MBB5201954.1"/>
    </source>
</evidence>
<evidence type="ECO:0000313" key="10">
    <source>
        <dbReference type="Proteomes" id="UP000571084"/>
    </source>
</evidence>
<evidence type="ECO:0000256" key="4">
    <source>
        <dbReference type="ARBA" id="ARBA00023136"/>
    </source>
</evidence>